<protein>
    <submittedName>
        <fullName evidence="1">Mismatch repair ATPase</fullName>
    </submittedName>
</protein>
<sequence>MTNLIAGNCPFAANAAGSHYSHLALKPYGRYFTRERVKKQANKFFVYQGGSCRQMLK</sequence>
<dbReference type="AlphaFoldDB" id="A0A0S6UI60"/>
<dbReference type="Proteomes" id="UP000063718">
    <property type="component" value="Unassembled WGS sequence"/>
</dbReference>
<evidence type="ECO:0000313" key="1">
    <source>
        <dbReference type="EMBL" id="GAF26651.1"/>
    </source>
</evidence>
<organism evidence="1">
    <name type="scientific">Moorella thermoacetica Y72</name>
    <dbReference type="NCBI Taxonomy" id="1325331"/>
    <lineage>
        <taxon>Bacteria</taxon>
        <taxon>Bacillati</taxon>
        <taxon>Bacillota</taxon>
        <taxon>Clostridia</taxon>
        <taxon>Neomoorellales</taxon>
        <taxon>Neomoorellaceae</taxon>
        <taxon>Neomoorella</taxon>
    </lineage>
</organism>
<accession>A0A0S6UI60</accession>
<reference evidence="1" key="1">
    <citation type="journal article" date="2014" name="Gene">
        <title>Genome-guided analysis of transformation efficiency and carbon dioxide assimilation by Moorella thermoacetica Y72.</title>
        <authorList>
            <person name="Tsukahara K."/>
            <person name="Kita A."/>
            <person name="Nakashimada Y."/>
            <person name="Hoshino T."/>
            <person name="Murakami K."/>
        </authorList>
    </citation>
    <scope>NUCLEOTIDE SEQUENCE [LARGE SCALE GENOMIC DNA]</scope>
    <source>
        <strain evidence="1">Y72</strain>
    </source>
</reference>
<proteinExistence type="predicted"/>
<dbReference type="EMBL" id="DF238840">
    <property type="protein sequence ID" value="GAF26651.1"/>
    <property type="molecule type" value="Genomic_DNA"/>
</dbReference>
<gene>
    <name evidence="1" type="ORF">MTY_1991</name>
</gene>
<name>A0A0S6UI60_NEOTH</name>